<dbReference type="PANTHER" id="PTHR33677:SF3">
    <property type="entry name" value="COPPER-SENSING TRANSCRIPTIONAL REPRESSOR RICR"/>
    <property type="match status" value="1"/>
</dbReference>
<dbReference type="InterPro" id="IPR003735">
    <property type="entry name" value="Metal_Tscrpt_repr"/>
</dbReference>
<dbReference type="PANTHER" id="PTHR33677">
    <property type="entry name" value="TRANSCRIPTIONAL REPRESSOR FRMR-RELATED"/>
    <property type="match status" value="1"/>
</dbReference>
<reference evidence="1 2" key="1">
    <citation type="journal article" date="2021" name="Int. J. Syst. Evol. Microbiol.">
        <title>Reticulibacter mediterranei gen. nov., sp. nov., within the new family Reticulibacteraceae fam. nov., and Ktedonospora formicarum gen. nov., sp. nov., Ktedonobacter robiniae sp. nov., Dictyobacter formicarum sp. nov. and Dictyobacter arantiisoli sp. nov., belonging to the class Ktedonobacteria.</title>
        <authorList>
            <person name="Yabe S."/>
            <person name="Zheng Y."/>
            <person name="Wang C.M."/>
            <person name="Sakai Y."/>
            <person name="Abe K."/>
            <person name="Yokota A."/>
            <person name="Donadio S."/>
            <person name="Cavaletti L."/>
            <person name="Monciardini P."/>
        </authorList>
    </citation>
    <scope>NUCLEOTIDE SEQUENCE [LARGE SCALE GENOMIC DNA]</scope>
    <source>
        <strain evidence="1 2">SOSP1-9</strain>
    </source>
</reference>
<name>A0ABQ3VEH6_9CHLR</name>
<proteinExistence type="predicted"/>
<gene>
    <name evidence="1" type="ORF">KSZ_20590</name>
</gene>
<sequence>MTGEQEKAREDIANRLARIAGHAASLKRLWDEGRESREMLTQVAAVRAALDAVGRAILEQEIDHQLSRALVYGVSDEASRALKEALDRLL</sequence>
<comment type="caution">
    <text evidence="1">The sequence shown here is derived from an EMBL/GenBank/DDBJ whole genome shotgun (WGS) entry which is preliminary data.</text>
</comment>
<keyword evidence="2" id="KW-1185">Reference proteome</keyword>
<dbReference type="EMBL" id="BNJJ01000005">
    <property type="protein sequence ID" value="GHO84053.1"/>
    <property type="molecule type" value="Genomic_DNA"/>
</dbReference>
<evidence type="ECO:0000313" key="2">
    <source>
        <dbReference type="Proteomes" id="UP000635565"/>
    </source>
</evidence>
<dbReference type="Proteomes" id="UP000635565">
    <property type="component" value="Unassembled WGS sequence"/>
</dbReference>
<organism evidence="1 2">
    <name type="scientific">Dictyobacter formicarum</name>
    <dbReference type="NCBI Taxonomy" id="2778368"/>
    <lineage>
        <taxon>Bacteria</taxon>
        <taxon>Bacillati</taxon>
        <taxon>Chloroflexota</taxon>
        <taxon>Ktedonobacteria</taxon>
        <taxon>Ktedonobacterales</taxon>
        <taxon>Dictyobacteraceae</taxon>
        <taxon>Dictyobacter</taxon>
    </lineage>
</organism>
<evidence type="ECO:0000313" key="1">
    <source>
        <dbReference type="EMBL" id="GHO84053.1"/>
    </source>
</evidence>
<evidence type="ECO:0008006" key="3">
    <source>
        <dbReference type="Google" id="ProtNLM"/>
    </source>
</evidence>
<dbReference type="InterPro" id="IPR038390">
    <property type="entry name" value="Metal_Tscrpt_repr_sf"/>
</dbReference>
<dbReference type="Gene3D" id="1.20.58.1000">
    <property type="entry name" value="Metal-sensitive repressor, helix protomer"/>
    <property type="match status" value="1"/>
</dbReference>
<protein>
    <recommendedName>
        <fullName evidence="3">Metal-sensing transcriptional repressor</fullName>
    </recommendedName>
</protein>
<dbReference type="RefSeq" id="WP_201361701.1">
    <property type="nucleotide sequence ID" value="NZ_BNJJ01000005.1"/>
</dbReference>
<accession>A0ABQ3VEH6</accession>
<dbReference type="Pfam" id="PF02583">
    <property type="entry name" value="Trns_repr_metal"/>
    <property type="match status" value="1"/>
</dbReference>